<sequence>MFKEYVKKINSADLYDLVLKTPVNFASSLSKRLNNTIFVKREDLQPIFSFKLRGAYNKLKNLSKKELAKGVIAASAGNHAQGVALAAQKLKSKAVIVMPVTTPEIKVDAVRSKATVILHGDTYDEASDFAQHLAQERGYIYIHPFDDKEVIIGQGTIGYEIHNQIDEQIDYLFVPVGGGGLCAGVAAYVKSISPSTKIIAVESDDAACLREAMLNGEPTKLSNVGLFADGTAVAQIGTNTFEVLKELVDDIVLVSTDEICSAIKDIYNEFRAISEPSGAMGLAGLKKFAIQNSISQHTLVTIQCGANIDFDRFRYISERTEVGEKREAILAVTLVEEKGSFQKFCGVLDDRVITEFNYRHNGEQTAQVFVGVKVDSDNDREKLFQKLTGLNYPVKDLTDSEMAKSHVRYMVGGRSPTISAEQVFRVEFPEKPNALHKFLIHLGGKFDITMFHYRNHGSAFGKVLVGFRCGTEDCDLITQIFKQLNYPSKNETQSEAYKFFL</sequence>
<dbReference type="SUPFAM" id="SSF53686">
    <property type="entry name" value="Tryptophan synthase beta subunit-like PLP-dependent enzymes"/>
    <property type="match status" value="1"/>
</dbReference>
<comment type="cofactor">
    <cofactor evidence="2 11">
        <name>pyridoxal 5'-phosphate</name>
        <dbReference type="ChEBI" id="CHEBI:597326"/>
    </cofactor>
</comment>
<dbReference type="PANTHER" id="PTHR48078:SF11">
    <property type="entry name" value="THREONINE DEHYDRATASE, MITOCHONDRIAL"/>
    <property type="match status" value="1"/>
</dbReference>
<dbReference type="CDD" id="cd04907">
    <property type="entry name" value="ACT_ThrD-I_2"/>
    <property type="match status" value="1"/>
</dbReference>
<accession>A0A520LK98</accession>
<dbReference type="Gene3D" id="3.40.50.1100">
    <property type="match status" value="2"/>
</dbReference>
<keyword evidence="5 11" id="KW-0028">Amino-acid biosynthesis</keyword>
<dbReference type="GO" id="GO:0003941">
    <property type="term" value="F:L-serine ammonia-lyase activity"/>
    <property type="evidence" value="ECO:0007669"/>
    <property type="project" value="TreeGrafter"/>
</dbReference>
<evidence type="ECO:0000256" key="11">
    <source>
        <dbReference type="RuleBase" id="RU362012"/>
    </source>
</evidence>
<evidence type="ECO:0000256" key="7">
    <source>
        <dbReference type="ARBA" id="ARBA00022737"/>
    </source>
</evidence>
<proteinExistence type="inferred from homology"/>
<comment type="function">
    <text evidence="11">Catalyzes the anaerobic formation of alpha-ketobutyrate and ammonia from threonine in a two-step reaction. The first step involved a dehydration of threonine and a production of enamine intermediates (aminocrotonate), which tautomerizes to its imine form (iminobutyrate). Both intermediates are unstable and short-lived. The second step is the nonenzymatic hydrolysis of the enamine/imine intermediates to form 2-ketobutyrate and free ammonia. In the low water environment of the cell, the second step is accelerated by RidA.</text>
</comment>
<evidence type="ECO:0000313" key="13">
    <source>
        <dbReference type="EMBL" id="RZO05185.1"/>
    </source>
</evidence>
<dbReference type="GO" id="GO:0004794">
    <property type="term" value="F:threonine deaminase activity"/>
    <property type="evidence" value="ECO:0007669"/>
    <property type="project" value="UniProtKB-UniRule"/>
</dbReference>
<dbReference type="InterPro" id="IPR001926">
    <property type="entry name" value="TrpB-like_PALP"/>
</dbReference>
<evidence type="ECO:0000259" key="12">
    <source>
        <dbReference type="PROSITE" id="PS51672"/>
    </source>
</evidence>
<dbReference type="FunFam" id="3.40.50.1100:FF:000005">
    <property type="entry name" value="Threonine dehydratase catabolic"/>
    <property type="match status" value="1"/>
</dbReference>
<dbReference type="GO" id="GO:0006567">
    <property type="term" value="P:L-threonine catabolic process"/>
    <property type="evidence" value="ECO:0007669"/>
    <property type="project" value="TreeGrafter"/>
</dbReference>
<evidence type="ECO:0000256" key="5">
    <source>
        <dbReference type="ARBA" id="ARBA00022605"/>
    </source>
</evidence>
<reference evidence="13 14" key="1">
    <citation type="submission" date="2019-02" db="EMBL/GenBank/DDBJ databases">
        <title>Prokaryotic population dynamics and viral predation in marine succession experiment using metagenomics: the confinement effect.</title>
        <authorList>
            <person name="Haro-Moreno J.M."/>
            <person name="Rodriguez-Valera F."/>
            <person name="Lopez-Perez M."/>
        </authorList>
    </citation>
    <scope>NUCLEOTIDE SEQUENCE [LARGE SCALE GENOMIC DNA]</scope>
    <source>
        <strain evidence="13">MED-G169</strain>
    </source>
</reference>
<dbReference type="EC" id="4.3.1.19" evidence="11"/>
<evidence type="ECO:0000256" key="10">
    <source>
        <dbReference type="ARBA" id="ARBA00023304"/>
    </source>
</evidence>
<comment type="similarity">
    <text evidence="4 11">Belongs to the serine/threonine dehydratase family.</text>
</comment>
<dbReference type="InterPro" id="IPR036052">
    <property type="entry name" value="TrpB-like_PALP_sf"/>
</dbReference>
<dbReference type="PROSITE" id="PS51672">
    <property type="entry name" value="ACT_LIKE"/>
    <property type="match status" value="2"/>
</dbReference>
<dbReference type="Pfam" id="PF00585">
    <property type="entry name" value="Thr_dehydrat_C"/>
    <property type="match status" value="2"/>
</dbReference>
<dbReference type="NCBIfam" id="NF006674">
    <property type="entry name" value="PRK09224.1"/>
    <property type="match status" value="1"/>
</dbReference>
<evidence type="ECO:0000256" key="2">
    <source>
        <dbReference type="ARBA" id="ARBA00001933"/>
    </source>
</evidence>
<dbReference type="Pfam" id="PF00291">
    <property type="entry name" value="PALP"/>
    <property type="match status" value="1"/>
</dbReference>
<dbReference type="GO" id="GO:0009097">
    <property type="term" value="P:isoleucine biosynthetic process"/>
    <property type="evidence" value="ECO:0007669"/>
    <property type="project" value="UniProtKB-UniRule"/>
</dbReference>
<evidence type="ECO:0000256" key="9">
    <source>
        <dbReference type="ARBA" id="ARBA00023239"/>
    </source>
</evidence>
<dbReference type="InterPro" id="IPR005787">
    <property type="entry name" value="Thr_deHydtase_biosynth"/>
</dbReference>
<name>A0A520LK98_9GAMM</name>
<keyword evidence="8 11" id="KW-0663">Pyridoxal phosphate</keyword>
<dbReference type="Gene3D" id="3.40.1020.10">
    <property type="entry name" value="Biosynthetic Threonine Deaminase, Domain 3"/>
    <property type="match status" value="1"/>
</dbReference>
<comment type="catalytic activity">
    <reaction evidence="1 11">
        <text>L-threonine = 2-oxobutanoate + NH4(+)</text>
        <dbReference type="Rhea" id="RHEA:22108"/>
        <dbReference type="ChEBI" id="CHEBI:16763"/>
        <dbReference type="ChEBI" id="CHEBI:28938"/>
        <dbReference type="ChEBI" id="CHEBI:57926"/>
        <dbReference type="EC" id="4.3.1.19"/>
    </reaction>
</comment>
<comment type="pathway">
    <text evidence="3 11">Amino-acid biosynthesis; L-isoleucine biosynthesis; 2-oxobutanoate from L-threonine: step 1/1.</text>
</comment>
<organism evidence="13 14">
    <name type="scientific">SAR92 clade bacterium</name>
    <dbReference type="NCBI Taxonomy" id="2315479"/>
    <lineage>
        <taxon>Bacteria</taxon>
        <taxon>Pseudomonadati</taxon>
        <taxon>Pseudomonadota</taxon>
        <taxon>Gammaproteobacteria</taxon>
        <taxon>Cellvibrionales</taxon>
        <taxon>Porticoccaceae</taxon>
        <taxon>SAR92 clade</taxon>
    </lineage>
</organism>
<comment type="caution">
    <text evidence="13">The sequence shown here is derived from an EMBL/GenBank/DDBJ whole genome shotgun (WGS) entry which is preliminary data.</text>
</comment>
<dbReference type="CDD" id="cd01562">
    <property type="entry name" value="Thr-dehyd"/>
    <property type="match status" value="1"/>
</dbReference>
<dbReference type="InterPro" id="IPR050147">
    <property type="entry name" value="Ser/Thr_Dehydratase"/>
</dbReference>
<dbReference type="FunFam" id="3.40.50.1100:FF:000008">
    <property type="entry name" value="L-threonine dehydratase"/>
    <property type="match status" value="1"/>
</dbReference>
<dbReference type="EMBL" id="SHBO01000045">
    <property type="protein sequence ID" value="RZO05185.1"/>
    <property type="molecule type" value="Genomic_DNA"/>
</dbReference>
<dbReference type="SUPFAM" id="SSF55021">
    <property type="entry name" value="ACT-like"/>
    <property type="match status" value="2"/>
</dbReference>
<dbReference type="AlphaFoldDB" id="A0A520LK98"/>
<dbReference type="UniPathway" id="UPA00047">
    <property type="reaction ID" value="UER00054"/>
</dbReference>
<evidence type="ECO:0000313" key="14">
    <source>
        <dbReference type="Proteomes" id="UP000318148"/>
    </source>
</evidence>
<feature type="domain" description="ACT-like" evidence="12">
    <location>
        <begin position="328"/>
        <end position="399"/>
    </location>
</feature>
<evidence type="ECO:0000256" key="1">
    <source>
        <dbReference type="ARBA" id="ARBA00001274"/>
    </source>
</evidence>
<dbReference type="Proteomes" id="UP000318148">
    <property type="component" value="Unassembled WGS sequence"/>
</dbReference>
<dbReference type="GO" id="GO:0006565">
    <property type="term" value="P:L-serine catabolic process"/>
    <property type="evidence" value="ECO:0007669"/>
    <property type="project" value="TreeGrafter"/>
</dbReference>
<gene>
    <name evidence="11 13" type="primary">ilvA</name>
    <name evidence="13" type="ORF">EVB02_03530</name>
</gene>
<dbReference type="InterPro" id="IPR045865">
    <property type="entry name" value="ACT-like_dom_sf"/>
</dbReference>
<protein>
    <recommendedName>
        <fullName evidence="11">L-threonine dehydratase</fullName>
        <ecNumber evidence="11">4.3.1.19</ecNumber>
    </recommendedName>
    <alternativeName>
        <fullName evidence="11">Threonine deaminase</fullName>
    </alternativeName>
</protein>
<dbReference type="PANTHER" id="PTHR48078">
    <property type="entry name" value="THREONINE DEHYDRATASE, MITOCHONDRIAL-RELATED"/>
    <property type="match status" value="1"/>
</dbReference>
<keyword evidence="9 11" id="KW-0456">Lyase</keyword>
<feature type="domain" description="ACT-like" evidence="12">
    <location>
        <begin position="422"/>
        <end position="493"/>
    </location>
</feature>
<evidence type="ECO:0000256" key="8">
    <source>
        <dbReference type="ARBA" id="ARBA00022898"/>
    </source>
</evidence>
<keyword evidence="7" id="KW-0677">Repeat</keyword>
<comment type="subunit">
    <text evidence="11">Homotetramer.</text>
</comment>
<evidence type="ECO:0000256" key="3">
    <source>
        <dbReference type="ARBA" id="ARBA00004810"/>
    </source>
</evidence>
<dbReference type="CDD" id="cd04906">
    <property type="entry name" value="ACT_ThrD-I_1"/>
    <property type="match status" value="1"/>
</dbReference>
<evidence type="ECO:0000256" key="4">
    <source>
        <dbReference type="ARBA" id="ARBA00010869"/>
    </source>
</evidence>
<dbReference type="InterPro" id="IPR038110">
    <property type="entry name" value="TD_ACT-like_sf"/>
</dbReference>
<dbReference type="NCBIfam" id="TIGR01124">
    <property type="entry name" value="ilvA_2Cterm"/>
    <property type="match status" value="1"/>
</dbReference>
<evidence type="ECO:0000256" key="6">
    <source>
        <dbReference type="ARBA" id="ARBA00022624"/>
    </source>
</evidence>
<dbReference type="InterPro" id="IPR001721">
    <property type="entry name" value="TD_ACT-like"/>
</dbReference>
<keyword evidence="10 11" id="KW-0100">Branched-chain amino acid biosynthesis</keyword>
<keyword evidence="6 11" id="KW-0412">Isoleucine biosynthesis</keyword>